<reference evidence="19" key="1">
    <citation type="submission" date="2021-03" db="EMBL/GenBank/DDBJ databases">
        <authorList>
            <person name="Palmer J.M."/>
        </authorList>
    </citation>
    <scope>NUCLEOTIDE SEQUENCE</scope>
    <source>
        <strain evidence="19">ARV_011</strain>
    </source>
</reference>
<keyword evidence="9 16" id="KW-0067">ATP-binding</keyword>
<dbReference type="SUPFAM" id="SSF56112">
    <property type="entry name" value="Protein kinase-like (PK-like)"/>
    <property type="match status" value="1"/>
</dbReference>
<gene>
    <name evidence="19" type="primary">BUR1</name>
    <name evidence="19" type="ORF">KQ657_003971</name>
</gene>
<evidence type="ECO:0000256" key="4">
    <source>
        <dbReference type="ARBA" id="ARBA00012425"/>
    </source>
</evidence>
<evidence type="ECO:0000256" key="17">
    <source>
        <dbReference type="SAM" id="MobiDB-lite"/>
    </source>
</evidence>
<sequence length="566" mass="63334">MPESGTDHGSLITSISQIPTMNTLKNYEIQRKLGQGTFGMVQMAVNKKTRNKVALKQLLNHLAKEGFPVTAMREITILRRLHNKNILTIVDMIYEEPKVDNPKDLIHQRGCFYTVSPYMSCDLVGIFENPRIHLNIPQIKCLMLQLLSGMDYIHSQRFLHRDVKAANILIDDQGVLKIADFGLARVYHGSTPKLGKGPGGGERNYTGLVVTRWYRPPELLLGERQYTTAVDMWGVGCVFGEFFIRKPILPGQSDAHQAQLVFSLVGPPNNDKWTSAVNLPNKQDYSIGLTCKRTLEQRFMEYLSQDGLDLLSGLLTLDPYKRLNAQDAMKHLFFTELPLPLKPSELPKFEECHEIDREKFKKMKELGPSNIGQPNNNTINNYNNHNSSGASFLSRDNRADIPSKSISHNHKDAKDGAQGIRSSLPTGPRGKSQSNLPISSGYRSGRAPTNDGSEKSNNMSWGRPSNDKDKSRSSAATNSSKAASFLFSSRDRRPPSGLKTARPKSSSTAYVSTLKPNASLPGVKRPRSESPLEVNRVKRAHDMLNESDLTDFEDDVDQERLLNFLV</sequence>
<evidence type="ECO:0000256" key="13">
    <source>
        <dbReference type="ARBA" id="ARBA00048367"/>
    </source>
</evidence>
<dbReference type="InterPro" id="IPR008271">
    <property type="entry name" value="Ser/Thr_kinase_AS"/>
</dbReference>
<dbReference type="InterPro" id="IPR000719">
    <property type="entry name" value="Prot_kinase_dom"/>
</dbReference>
<name>A0A9P8AJH0_9ASCO</name>
<protein>
    <recommendedName>
        <fullName evidence="11">Serine/threonine-protein kinase BUR1</fullName>
        <ecNumber evidence="4">2.7.11.22</ecNumber>
        <ecNumber evidence="3">2.7.11.23</ecNumber>
    </recommendedName>
    <alternativeName>
        <fullName evidence="15">Serine/threonine-protein kinase bur1</fullName>
    </alternativeName>
</protein>
<evidence type="ECO:0000256" key="15">
    <source>
        <dbReference type="ARBA" id="ARBA00073250"/>
    </source>
</evidence>
<evidence type="ECO:0000256" key="3">
    <source>
        <dbReference type="ARBA" id="ARBA00012409"/>
    </source>
</evidence>
<comment type="subcellular location">
    <subcellularLocation>
        <location evidence="1">Nucleus</location>
    </subcellularLocation>
</comment>
<proteinExistence type="inferred from homology"/>
<evidence type="ECO:0000313" key="19">
    <source>
        <dbReference type="EMBL" id="KAG7194864.1"/>
    </source>
</evidence>
<dbReference type="InterPro" id="IPR050108">
    <property type="entry name" value="CDK"/>
</dbReference>
<dbReference type="GO" id="GO:0004693">
    <property type="term" value="F:cyclin-dependent protein serine/threonine kinase activity"/>
    <property type="evidence" value="ECO:0007669"/>
    <property type="project" value="UniProtKB-EC"/>
</dbReference>
<accession>A0A9P8AJH0</accession>
<dbReference type="EC" id="2.7.11.23" evidence="3"/>
<feature type="region of interest" description="Disordered" evidence="17">
    <location>
        <begin position="365"/>
        <end position="532"/>
    </location>
</feature>
<dbReference type="EC" id="2.7.11.22" evidence="4"/>
<evidence type="ECO:0000256" key="16">
    <source>
        <dbReference type="PROSITE-ProRule" id="PRU10141"/>
    </source>
</evidence>
<comment type="catalytic activity">
    <reaction evidence="13">
        <text>L-seryl-[protein] + ATP = O-phospho-L-seryl-[protein] + ADP + H(+)</text>
        <dbReference type="Rhea" id="RHEA:17989"/>
        <dbReference type="Rhea" id="RHEA-COMP:9863"/>
        <dbReference type="Rhea" id="RHEA-COMP:11604"/>
        <dbReference type="ChEBI" id="CHEBI:15378"/>
        <dbReference type="ChEBI" id="CHEBI:29999"/>
        <dbReference type="ChEBI" id="CHEBI:30616"/>
        <dbReference type="ChEBI" id="CHEBI:83421"/>
        <dbReference type="ChEBI" id="CHEBI:456216"/>
        <dbReference type="EC" id="2.7.11.22"/>
    </reaction>
</comment>
<dbReference type="PROSITE" id="PS00107">
    <property type="entry name" value="PROTEIN_KINASE_ATP"/>
    <property type="match status" value="1"/>
</dbReference>
<dbReference type="GeneID" id="66117345"/>
<comment type="similarity">
    <text evidence="2">Belongs to the protein kinase superfamily. CMGC Ser/Thr protein kinase family. CDC2/CDKX subfamily.</text>
</comment>
<evidence type="ECO:0000256" key="5">
    <source>
        <dbReference type="ARBA" id="ARBA00022527"/>
    </source>
</evidence>
<comment type="caution">
    <text evidence="19">The sequence shown here is derived from an EMBL/GenBank/DDBJ whole genome shotgun (WGS) entry which is preliminary data.</text>
</comment>
<evidence type="ECO:0000256" key="2">
    <source>
        <dbReference type="ARBA" id="ARBA00006485"/>
    </source>
</evidence>
<feature type="binding site" evidence="16">
    <location>
        <position position="56"/>
    </location>
    <ligand>
        <name>ATP</name>
        <dbReference type="ChEBI" id="CHEBI:30616"/>
    </ligand>
</feature>
<feature type="compositionally biased region" description="Polar residues" evidence="17">
    <location>
        <begin position="420"/>
        <end position="442"/>
    </location>
</feature>
<dbReference type="InterPro" id="IPR017441">
    <property type="entry name" value="Protein_kinase_ATP_BS"/>
</dbReference>
<feature type="compositionally biased region" description="Low complexity" evidence="17">
    <location>
        <begin position="473"/>
        <end position="484"/>
    </location>
</feature>
<dbReference type="FunFam" id="1.10.510.10:FF:000415">
    <property type="entry name" value="CMGC/CDK/CRK7 protein kinase, variant"/>
    <property type="match status" value="1"/>
</dbReference>
<dbReference type="GO" id="GO:0008353">
    <property type="term" value="F:RNA polymerase II CTD heptapeptide repeat kinase activity"/>
    <property type="evidence" value="ECO:0007669"/>
    <property type="project" value="UniProtKB-EC"/>
</dbReference>
<evidence type="ECO:0000256" key="8">
    <source>
        <dbReference type="ARBA" id="ARBA00022777"/>
    </source>
</evidence>
<dbReference type="AlphaFoldDB" id="A0A9P8AJH0"/>
<dbReference type="OrthoDB" id="28397at2759"/>
<dbReference type="Proteomes" id="UP000790833">
    <property type="component" value="Unassembled WGS sequence"/>
</dbReference>
<dbReference type="RefSeq" id="XP_043050411.1">
    <property type="nucleotide sequence ID" value="XM_043194660.1"/>
</dbReference>
<organism evidence="19 20">
    <name type="scientific">Scheffersomyces spartinae</name>
    <dbReference type="NCBI Taxonomy" id="45513"/>
    <lineage>
        <taxon>Eukaryota</taxon>
        <taxon>Fungi</taxon>
        <taxon>Dikarya</taxon>
        <taxon>Ascomycota</taxon>
        <taxon>Saccharomycotina</taxon>
        <taxon>Pichiomycetes</taxon>
        <taxon>Debaryomycetaceae</taxon>
        <taxon>Scheffersomyces</taxon>
    </lineage>
</organism>
<keyword evidence="10" id="KW-0539">Nucleus</keyword>
<dbReference type="EMBL" id="JAHMUF010000005">
    <property type="protein sequence ID" value="KAG7194864.1"/>
    <property type="molecule type" value="Genomic_DNA"/>
</dbReference>
<evidence type="ECO:0000259" key="18">
    <source>
        <dbReference type="PROSITE" id="PS50011"/>
    </source>
</evidence>
<comment type="catalytic activity">
    <reaction evidence="12">
        <text>L-threonyl-[protein] + ATP = O-phospho-L-threonyl-[protein] + ADP + H(+)</text>
        <dbReference type="Rhea" id="RHEA:46608"/>
        <dbReference type="Rhea" id="RHEA-COMP:11060"/>
        <dbReference type="Rhea" id="RHEA-COMP:11605"/>
        <dbReference type="ChEBI" id="CHEBI:15378"/>
        <dbReference type="ChEBI" id="CHEBI:30013"/>
        <dbReference type="ChEBI" id="CHEBI:30616"/>
        <dbReference type="ChEBI" id="CHEBI:61977"/>
        <dbReference type="ChEBI" id="CHEBI:456216"/>
        <dbReference type="EC" id="2.7.11.22"/>
    </reaction>
</comment>
<evidence type="ECO:0000313" key="20">
    <source>
        <dbReference type="Proteomes" id="UP000790833"/>
    </source>
</evidence>
<dbReference type="GO" id="GO:0005634">
    <property type="term" value="C:nucleus"/>
    <property type="evidence" value="ECO:0007669"/>
    <property type="project" value="UniProtKB-SubCell"/>
</dbReference>
<comment type="catalytic activity">
    <reaction evidence="14">
        <text>[DNA-directed RNA polymerase] + ATP = phospho-[DNA-directed RNA polymerase] + ADP + H(+)</text>
        <dbReference type="Rhea" id="RHEA:10216"/>
        <dbReference type="Rhea" id="RHEA-COMP:11321"/>
        <dbReference type="Rhea" id="RHEA-COMP:11322"/>
        <dbReference type="ChEBI" id="CHEBI:15378"/>
        <dbReference type="ChEBI" id="CHEBI:30616"/>
        <dbReference type="ChEBI" id="CHEBI:43176"/>
        <dbReference type="ChEBI" id="CHEBI:68546"/>
        <dbReference type="ChEBI" id="CHEBI:456216"/>
        <dbReference type="EC" id="2.7.11.23"/>
    </reaction>
</comment>
<dbReference type="Pfam" id="PF00069">
    <property type="entry name" value="Pkinase"/>
    <property type="match status" value="1"/>
</dbReference>
<feature type="domain" description="Protein kinase" evidence="18">
    <location>
        <begin position="27"/>
        <end position="334"/>
    </location>
</feature>
<evidence type="ECO:0000256" key="10">
    <source>
        <dbReference type="ARBA" id="ARBA00023242"/>
    </source>
</evidence>
<evidence type="ECO:0000256" key="11">
    <source>
        <dbReference type="ARBA" id="ARBA00041018"/>
    </source>
</evidence>
<dbReference type="Gene3D" id="1.10.510.10">
    <property type="entry name" value="Transferase(Phosphotransferase) domain 1"/>
    <property type="match status" value="1"/>
</dbReference>
<dbReference type="Gene3D" id="3.30.200.20">
    <property type="entry name" value="Phosphorylase Kinase, domain 1"/>
    <property type="match status" value="1"/>
</dbReference>
<dbReference type="PANTHER" id="PTHR24056">
    <property type="entry name" value="CELL DIVISION PROTEIN KINASE"/>
    <property type="match status" value="1"/>
</dbReference>
<evidence type="ECO:0000256" key="12">
    <source>
        <dbReference type="ARBA" id="ARBA00047811"/>
    </source>
</evidence>
<evidence type="ECO:0000256" key="9">
    <source>
        <dbReference type="ARBA" id="ARBA00022840"/>
    </source>
</evidence>
<evidence type="ECO:0000256" key="1">
    <source>
        <dbReference type="ARBA" id="ARBA00004123"/>
    </source>
</evidence>
<dbReference type="GO" id="GO:0005524">
    <property type="term" value="F:ATP binding"/>
    <property type="evidence" value="ECO:0007669"/>
    <property type="project" value="UniProtKB-UniRule"/>
</dbReference>
<evidence type="ECO:0000256" key="6">
    <source>
        <dbReference type="ARBA" id="ARBA00022679"/>
    </source>
</evidence>
<keyword evidence="8 19" id="KW-0418">Kinase</keyword>
<keyword evidence="20" id="KW-1185">Reference proteome</keyword>
<dbReference type="PROSITE" id="PS50011">
    <property type="entry name" value="PROTEIN_KINASE_DOM"/>
    <property type="match status" value="1"/>
</dbReference>
<evidence type="ECO:0000256" key="7">
    <source>
        <dbReference type="ARBA" id="ARBA00022741"/>
    </source>
</evidence>
<keyword evidence="7 16" id="KW-0547">Nucleotide-binding</keyword>
<keyword evidence="5 19" id="KW-0723">Serine/threonine-protein kinase</keyword>
<keyword evidence="6" id="KW-0808">Transferase</keyword>
<dbReference type="GO" id="GO:0030447">
    <property type="term" value="P:filamentous growth"/>
    <property type="evidence" value="ECO:0007669"/>
    <property type="project" value="UniProtKB-ARBA"/>
</dbReference>
<evidence type="ECO:0000256" key="14">
    <source>
        <dbReference type="ARBA" id="ARBA00049280"/>
    </source>
</evidence>
<dbReference type="InterPro" id="IPR011009">
    <property type="entry name" value="Kinase-like_dom_sf"/>
</dbReference>
<feature type="compositionally biased region" description="Low complexity" evidence="17">
    <location>
        <begin position="375"/>
        <end position="386"/>
    </location>
</feature>
<dbReference type="PANTHER" id="PTHR24056:SF233">
    <property type="entry name" value="CYCLIN-DEPENDENT KINASE 9"/>
    <property type="match status" value="1"/>
</dbReference>
<dbReference type="PROSITE" id="PS00108">
    <property type="entry name" value="PROTEIN_KINASE_ST"/>
    <property type="match status" value="1"/>
</dbReference>
<feature type="compositionally biased region" description="Polar residues" evidence="17">
    <location>
        <begin position="503"/>
        <end position="516"/>
    </location>
</feature>
<dbReference type="SMART" id="SM00220">
    <property type="entry name" value="S_TKc"/>
    <property type="match status" value="1"/>
</dbReference>